<evidence type="ECO:0000259" key="1">
    <source>
        <dbReference type="Pfam" id="PF03724"/>
    </source>
</evidence>
<feature type="domain" description="DUF306" evidence="1">
    <location>
        <begin position="126"/>
        <end position="229"/>
    </location>
</feature>
<reference evidence="3 4" key="1">
    <citation type="submission" date="2019-02" db="EMBL/GenBank/DDBJ databases">
        <title>Genomic Encyclopedia of Archaeal and Bacterial Type Strains, Phase II (KMG-II): from individual species to whole genera.</title>
        <authorList>
            <person name="Goeker M."/>
        </authorList>
    </citation>
    <scope>NUCLEOTIDE SEQUENCE [LARGE SCALE GENOMIC DNA]</scope>
    <source>
        <strain evidence="3 4">DSM 21411</strain>
    </source>
</reference>
<gene>
    <name evidence="3" type="ORF">BC751_3605</name>
</gene>
<dbReference type="Gene3D" id="2.40.128.270">
    <property type="match status" value="1"/>
</dbReference>
<dbReference type="Pfam" id="PF14302">
    <property type="entry name" value="DUF4377"/>
    <property type="match status" value="1"/>
</dbReference>
<protein>
    <submittedName>
        <fullName evidence="3">META domain-containing protein</fullName>
    </submittedName>
</protein>
<dbReference type="RefSeq" id="WP_130276755.1">
    <property type="nucleotide sequence ID" value="NZ_SGXG01000001.1"/>
</dbReference>
<evidence type="ECO:0000313" key="3">
    <source>
        <dbReference type="EMBL" id="RZS97977.1"/>
    </source>
</evidence>
<sequence length="233" mass="26758">MRALITIGLMILLLAMMSCKTEKITSANSQEEKVFWVNSSKVPCTGVAPMNCLEVQENSEIDEGKWTFFYSQIEGFDFKPGNRYRIKVKIEKLPDQVPADASSLRYRLVEVLEEYPDKRLRLSNIWMVEKLEDIENPKGMEKALTLEINVAERRYFGFSGCNTIRGAALGITEKEIVFGNGAMTRMYCGPEYMDLEMKYAEILKEIKQYRFSGSKLSLLDEEGKIRMVLKNVD</sequence>
<dbReference type="AlphaFoldDB" id="A0A4Q7PD28"/>
<keyword evidence="4" id="KW-1185">Reference proteome</keyword>
<dbReference type="InterPro" id="IPR053147">
    <property type="entry name" value="Hsp_HslJ-like"/>
</dbReference>
<dbReference type="OrthoDB" id="880459at2"/>
<accession>A0A4Q7PD28</accession>
<dbReference type="EMBL" id="SGXG01000001">
    <property type="protein sequence ID" value="RZS97977.1"/>
    <property type="molecule type" value="Genomic_DNA"/>
</dbReference>
<dbReference type="Pfam" id="PF03724">
    <property type="entry name" value="META"/>
    <property type="match status" value="1"/>
</dbReference>
<dbReference type="PROSITE" id="PS51257">
    <property type="entry name" value="PROKAR_LIPOPROTEIN"/>
    <property type="match status" value="1"/>
</dbReference>
<proteinExistence type="predicted"/>
<organism evidence="3 4">
    <name type="scientific">Cecembia calidifontis</name>
    <dbReference type="NCBI Taxonomy" id="1187080"/>
    <lineage>
        <taxon>Bacteria</taxon>
        <taxon>Pseudomonadati</taxon>
        <taxon>Bacteroidota</taxon>
        <taxon>Cytophagia</taxon>
        <taxon>Cytophagales</taxon>
        <taxon>Cyclobacteriaceae</taxon>
        <taxon>Cecembia</taxon>
    </lineage>
</organism>
<name>A0A4Q7PD28_9BACT</name>
<feature type="domain" description="DUF4377" evidence="2">
    <location>
        <begin position="36"/>
        <end position="113"/>
    </location>
</feature>
<dbReference type="PANTHER" id="PTHR35535:SF2">
    <property type="entry name" value="DUF306 DOMAIN-CONTAINING PROTEIN"/>
    <property type="match status" value="1"/>
</dbReference>
<dbReference type="Proteomes" id="UP000292209">
    <property type="component" value="Unassembled WGS sequence"/>
</dbReference>
<dbReference type="InterPro" id="IPR025485">
    <property type="entry name" value="DUF4377"/>
</dbReference>
<dbReference type="PANTHER" id="PTHR35535">
    <property type="entry name" value="HEAT SHOCK PROTEIN HSLJ"/>
    <property type="match status" value="1"/>
</dbReference>
<dbReference type="InterPro" id="IPR038670">
    <property type="entry name" value="HslJ-like_sf"/>
</dbReference>
<comment type="caution">
    <text evidence="3">The sequence shown here is derived from an EMBL/GenBank/DDBJ whole genome shotgun (WGS) entry which is preliminary data.</text>
</comment>
<dbReference type="InterPro" id="IPR005184">
    <property type="entry name" value="DUF306_Meta_HslJ"/>
</dbReference>
<evidence type="ECO:0000259" key="2">
    <source>
        <dbReference type="Pfam" id="PF14302"/>
    </source>
</evidence>
<evidence type="ECO:0000313" key="4">
    <source>
        <dbReference type="Proteomes" id="UP000292209"/>
    </source>
</evidence>